<dbReference type="Pfam" id="PF14336">
    <property type="entry name" value="GLUCM-like_C"/>
    <property type="match status" value="1"/>
</dbReference>
<dbReference type="Gene3D" id="3.90.1640.20">
    <property type="entry name" value="TON_0340"/>
    <property type="match status" value="1"/>
</dbReference>
<dbReference type="PANTHER" id="PTHR32022:SF10">
    <property type="entry name" value="D-GLUTAMATE CYCLASE, MITOCHONDRIAL"/>
    <property type="match status" value="1"/>
</dbReference>
<accession>A0A381ZYD1</accession>
<proteinExistence type="predicted"/>
<feature type="domain" description="D-glutamate cyclase-like C-terminal" evidence="1">
    <location>
        <begin position="15"/>
        <end position="276"/>
    </location>
</feature>
<organism evidence="2">
    <name type="scientific">marine metagenome</name>
    <dbReference type="NCBI Taxonomy" id="408172"/>
    <lineage>
        <taxon>unclassified sequences</taxon>
        <taxon>metagenomes</taxon>
        <taxon>ecological metagenomes</taxon>
    </lineage>
</organism>
<sequence>MNHKSIEDILLQKDKRGIASLRQYLPTDYASQTAKYLLQNLGPTVITTGFYILYGGTVETDGPLGAKAIGNALETLGQKVIYLTDHYCKPIMDALASPTEQTIEFPLTDADKSTQFAREFLRDIRPSLLISIERCSPSSDGIYRNMLSKDVSGFTAKIDKIFDIFPHSIGIGDGGNEIGMGKLQAVIPNHPKLPKKPAATATNQLLISSVSNWGGWGLVAGLSNITGGNLLPTIEEEQSRLKKCVELGLVDGFTGEVKPYVDGFSSDEYMIPLKELHQFLET</sequence>
<dbReference type="InterPro" id="IPR025504">
    <property type="entry name" value="GLUCM_C"/>
</dbReference>
<protein>
    <recommendedName>
        <fullName evidence="1">D-glutamate cyclase-like C-terminal domain-containing protein</fullName>
    </recommendedName>
</protein>
<evidence type="ECO:0000259" key="1">
    <source>
        <dbReference type="Pfam" id="PF14336"/>
    </source>
</evidence>
<dbReference type="AlphaFoldDB" id="A0A381ZYD1"/>
<name>A0A381ZYD1_9ZZZZ</name>
<reference evidence="2" key="1">
    <citation type="submission" date="2018-05" db="EMBL/GenBank/DDBJ databases">
        <authorList>
            <person name="Lanie J.A."/>
            <person name="Ng W.-L."/>
            <person name="Kazmierczak K.M."/>
            <person name="Andrzejewski T.M."/>
            <person name="Davidsen T.M."/>
            <person name="Wayne K.J."/>
            <person name="Tettelin H."/>
            <person name="Glass J.I."/>
            <person name="Rusch D."/>
            <person name="Podicherti R."/>
            <person name="Tsui H.-C.T."/>
            <person name="Winkler M.E."/>
        </authorList>
    </citation>
    <scope>NUCLEOTIDE SEQUENCE</scope>
</reference>
<dbReference type="EMBL" id="UINC01022981">
    <property type="protein sequence ID" value="SVA93733.1"/>
    <property type="molecule type" value="Genomic_DNA"/>
</dbReference>
<gene>
    <name evidence="2" type="ORF">METZ01_LOCUS146587</name>
</gene>
<evidence type="ECO:0000313" key="2">
    <source>
        <dbReference type="EMBL" id="SVA93733.1"/>
    </source>
</evidence>
<dbReference type="PANTHER" id="PTHR32022">
    <property type="entry name" value="D-GLUTAMATE CYCLASE, MITOCHONDRIAL"/>
    <property type="match status" value="1"/>
</dbReference>